<evidence type="ECO:0000256" key="1">
    <source>
        <dbReference type="SAM" id="Phobius"/>
    </source>
</evidence>
<keyword evidence="1" id="KW-0472">Membrane</keyword>
<organism evidence="2 3">
    <name type="scientific">Rickenella mellea</name>
    <dbReference type="NCBI Taxonomy" id="50990"/>
    <lineage>
        <taxon>Eukaryota</taxon>
        <taxon>Fungi</taxon>
        <taxon>Dikarya</taxon>
        <taxon>Basidiomycota</taxon>
        <taxon>Agaricomycotina</taxon>
        <taxon>Agaricomycetes</taxon>
        <taxon>Hymenochaetales</taxon>
        <taxon>Rickenellaceae</taxon>
        <taxon>Rickenella</taxon>
    </lineage>
</organism>
<dbReference type="EMBL" id="ML170177">
    <property type="protein sequence ID" value="TDL21969.1"/>
    <property type="molecule type" value="Genomic_DNA"/>
</dbReference>
<sequence length="130" mass="14420">MLPGSIPISDSKVTDSVNKIKQNTRGSSSSSDDQGLLIFFFILCNGYSLELHAIFMLMTDGGLEKKEWDSMENNTILVWKTGGELLQRLVILPWNGNLAAVIYGFIEDAESPSHRSVTVSTRLIARDDLE</sequence>
<dbReference type="Proteomes" id="UP000294933">
    <property type="component" value="Unassembled WGS sequence"/>
</dbReference>
<proteinExistence type="predicted"/>
<keyword evidence="3" id="KW-1185">Reference proteome</keyword>
<keyword evidence="1" id="KW-1133">Transmembrane helix</keyword>
<feature type="transmembrane region" description="Helical" evidence="1">
    <location>
        <begin position="36"/>
        <end position="58"/>
    </location>
</feature>
<reference evidence="2 3" key="1">
    <citation type="submission" date="2018-06" db="EMBL/GenBank/DDBJ databases">
        <title>A transcriptomic atlas of mushroom development highlights an independent origin of complex multicellularity.</title>
        <authorList>
            <consortium name="DOE Joint Genome Institute"/>
            <person name="Krizsan K."/>
            <person name="Almasi E."/>
            <person name="Merenyi Z."/>
            <person name="Sahu N."/>
            <person name="Viragh M."/>
            <person name="Koszo T."/>
            <person name="Mondo S."/>
            <person name="Kiss B."/>
            <person name="Balint B."/>
            <person name="Kues U."/>
            <person name="Barry K."/>
            <person name="Hegedus J.C."/>
            <person name="Henrissat B."/>
            <person name="Johnson J."/>
            <person name="Lipzen A."/>
            <person name="Ohm R."/>
            <person name="Nagy I."/>
            <person name="Pangilinan J."/>
            <person name="Yan J."/>
            <person name="Xiong Y."/>
            <person name="Grigoriev I.V."/>
            <person name="Hibbett D.S."/>
            <person name="Nagy L.G."/>
        </authorList>
    </citation>
    <scope>NUCLEOTIDE SEQUENCE [LARGE SCALE GENOMIC DNA]</scope>
    <source>
        <strain evidence="2 3">SZMC22713</strain>
    </source>
</reference>
<evidence type="ECO:0000313" key="3">
    <source>
        <dbReference type="Proteomes" id="UP000294933"/>
    </source>
</evidence>
<gene>
    <name evidence="2" type="ORF">BD410DRAFT_828707</name>
</gene>
<accession>A0A4Y7Q4X4</accession>
<keyword evidence="1" id="KW-0812">Transmembrane</keyword>
<evidence type="ECO:0000313" key="2">
    <source>
        <dbReference type="EMBL" id="TDL21969.1"/>
    </source>
</evidence>
<dbReference type="AlphaFoldDB" id="A0A4Y7Q4X4"/>
<protein>
    <submittedName>
        <fullName evidence="2">Uncharacterized protein</fullName>
    </submittedName>
</protein>
<dbReference type="VEuPathDB" id="FungiDB:BD410DRAFT_828707"/>
<name>A0A4Y7Q4X4_9AGAM</name>